<feature type="compositionally biased region" description="Basic and acidic residues" evidence="1">
    <location>
        <begin position="1284"/>
        <end position="1300"/>
    </location>
</feature>
<dbReference type="Proteomes" id="UP000245956">
    <property type="component" value="Unassembled WGS sequence"/>
</dbReference>
<evidence type="ECO:0000313" key="3">
    <source>
        <dbReference type="EMBL" id="PWI69550.1"/>
    </source>
</evidence>
<proteinExistence type="predicted"/>
<feature type="region of interest" description="Disordered" evidence="1">
    <location>
        <begin position="551"/>
        <end position="586"/>
    </location>
</feature>
<keyword evidence="2" id="KW-0732">Signal</keyword>
<feature type="signal peptide" evidence="2">
    <location>
        <begin position="1"/>
        <end position="21"/>
    </location>
</feature>
<name>A0A2U3E4W7_PURLI</name>
<organism evidence="3 4">
    <name type="scientific">Purpureocillium lilacinum</name>
    <name type="common">Paecilomyces lilacinus</name>
    <dbReference type="NCBI Taxonomy" id="33203"/>
    <lineage>
        <taxon>Eukaryota</taxon>
        <taxon>Fungi</taxon>
        <taxon>Dikarya</taxon>
        <taxon>Ascomycota</taxon>
        <taxon>Pezizomycotina</taxon>
        <taxon>Sordariomycetes</taxon>
        <taxon>Hypocreomycetidae</taxon>
        <taxon>Hypocreales</taxon>
        <taxon>Ophiocordycipitaceae</taxon>
        <taxon>Purpureocillium</taxon>
    </lineage>
</organism>
<evidence type="ECO:0000256" key="1">
    <source>
        <dbReference type="SAM" id="MobiDB-lite"/>
    </source>
</evidence>
<evidence type="ECO:0000256" key="2">
    <source>
        <dbReference type="SAM" id="SignalP"/>
    </source>
</evidence>
<dbReference type="EMBL" id="LCWV01000011">
    <property type="protein sequence ID" value="PWI69550.1"/>
    <property type="molecule type" value="Genomic_DNA"/>
</dbReference>
<reference evidence="3 4" key="1">
    <citation type="journal article" date="2016" name="Front. Microbiol.">
        <title>Genome and transcriptome sequences reveal the specific parasitism of the nematophagous Purpureocillium lilacinum 36-1.</title>
        <authorList>
            <person name="Xie J."/>
            <person name="Li S."/>
            <person name="Mo C."/>
            <person name="Xiao X."/>
            <person name="Peng D."/>
            <person name="Wang G."/>
            <person name="Xiao Y."/>
        </authorList>
    </citation>
    <scope>NUCLEOTIDE SEQUENCE [LARGE SCALE GENOMIC DNA]</scope>
    <source>
        <strain evidence="3 4">36-1</strain>
    </source>
</reference>
<feature type="compositionally biased region" description="Basic and acidic residues" evidence="1">
    <location>
        <begin position="1089"/>
        <end position="1111"/>
    </location>
</feature>
<gene>
    <name evidence="3" type="ORF">PCL_00462</name>
</gene>
<sequence>MRFSTALIGVTSAVLAGTGTAFPQGEWQQPGHEEERRKDVKEFVRLELEEPLNWVPSERLMGEVLDSLIENPNTYNGEEMARITLHLCTEFYENTTATLSYIGELLTTQYAPTATGSPLEILASDPTRPGQKWWYGYCFGGAPATAADFVRQPGVEHSIAYTSDIISDRVVRANQASHSQLQKRHTPDDFVPIKLEKPFNWVPTLALEARVFESIEKPEGWYVDPGTFAQDMLSLCTEDHPDDLTATFTVLKKSAVHPEGLWWTGYCIGGGPLTQADLERELGAGYSIGYTLKANDGAVKRGQPRREESERRDVKGFVRLDLQEPLNWVPGYELLTHVIGEFIVDKDQFDAESFASYVLTKCTTKYPDTTATSTYLLKLPYEPDKKYWFGWCYGKDVATPDDFVRRDGVEYSIAYSSGVNSPAVKREQPGREESERRDAKGFVRLDLPEPLNWVPGEELLTYIIDQYLETRDSYDADSFALYVLTECTTKHTDATGTATWLLPLADEPATEAWFGICFGKHVPAPDDFVRREGAEYSIAYASGVNSRAVKRKQAGHELGQRQDGNGRPGQEQWQRRDEHEQPGRDESLRRIKEYRRVQLEEPLNWEPGEGLIFGHNILDTYYGNDVDKYNQDSFSRWVMDNCNVDHPNTTSTFSLLTSDGFDPVNYFWEGYCFGGPPATVADYDRADDVSHSIAYTTALEDSAVKQEQPGRDERPGGHLPEDFVRVEFEDPVDPTRWIEGPALASQSLAMFYADFNDTDAESFANYVLNRCSYGYEQSVSTLTYLRIFAWADSPRVWTGHCFGGNPTSQADYQRYDWVEYTIAYTLKAKEVQPGRNLRQRQVPGQEEWQRRDVSDLVRRKQEEQSGRQQQHELLADVDDFVRVKLDEPLNWTPSPDLIRTHGIGSVTEDEALYDAESFARYTLAYCARFTGCTSTASYLRSFPHVTTNKTWYGHCFWGPPTTQADYVREDWSEHSIVYTISTTPKFVRLELEEPSNWVAGPRLWPNQVLDGYQAAIDKYDTESWASYVLDRCTKEQTICTSTASYSDYIEDHKYRAWIGYCFGGGPTNQSDYVRRDGVDQSVIYTIGEKQPRREEEPEREQFQRRDLEKRQQQQGDDSWGPRNARDFLRRPDQEQRTGHEQLQSRDKGDFVRLDLEQPLDWAPGLGLFMTGVIDMTHASLDLYDQDSWAELVLNLCLQWAYCNSTISYSGFLPESPNTRVWVGLHFYGGPTKQADYERLDWVQHSVVYTIKEGQAHRRQEQQPGREQWQQRRDETERPGPQQWQRRDGYEQPGRDEWQQRDESDFKRLELDWPHNWQPGYRLWQRGILDGAEGEIPEYDEDSWAELVLGICSKHADCTSSVTYAGFYPSDPDRRVWLGYCFGGAQTTQADYERSDKVEQSVVYTRPE</sequence>
<feature type="compositionally biased region" description="Basic and acidic residues" evidence="1">
    <location>
        <begin position="573"/>
        <end position="586"/>
    </location>
</feature>
<feature type="compositionally biased region" description="Basic and acidic residues" evidence="1">
    <location>
        <begin position="1268"/>
        <end position="1277"/>
    </location>
</feature>
<feature type="chain" id="PRO_5015595038" evidence="2">
    <location>
        <begin position="22"/>
        <end position="1407"/>
    </location>
</feature>
<feature type="region of interest" description="Disordered" evidence="1">
    <location>
        <begin position="851"/>
        <end position="870"/>
    </location>
</feature>
<feature type="region of interest" description="Disordered" evidence="1">
    <location>
        <begin position="1086"/>
        <end position="1143"/>
    </location>
</feature>
<protein>
    <submittedName>
        <fullName evidence="3">Uncharacterized protein</fullName>
    </submittedName>
</protein>
<evidence type="ECO:0000313" key="4">
    <source>
        <dbReference type="Proteomes" id="UP000245956"/>
    </source>
</evidence>
<comment type="caution">
    <text evidence="3">The sequence shown here is derived from an EMBL/GenBank/DDBJ whole genome shotgun (WGS) entry which is preliminary data.</text>
</comment>
<accession>A0A2U3E4W7</accession>
<feature type="region of interest" description="Disordered" evidence="1">
    <location>
        <begin position="1253"/>
        <end position="1300"/>
    </location>
</feature>
<feature type="compositionally biased region" description="Basic and acidic residues" evidence="1">
    <location>
        <begin position="1123"/>
        <end position="1143"/>
    </location>
</feature>